<dbReference type="AlphaFoldDB" id="A0A9D0YTD6"/>
<dbReference type="Proteomes" id="UP000886879">
    <property type="component" value="Unassembled WGS sequence"/>
</dbReference>
<reference evidence="1" key="1">
    <citation type="submission" date="2020-10" db="EMBL/GenBank/DDBJ databases">
        <authorList>
            <person name="Gilroy R."/>
        </authorList>
    </citation>
    <scope>NUCLEOTIDE SEQUENCE</scope>
    <source>
        <strain evidence="1">ChiGjej2B2-12916</strain>
    </source>
</reference>
<accession>A0A9D0YTD6</accession>
<name>A0A9D0YTD6_9FIRM</name>
<organism evidence="1 2">
    <name type="scientific">Candidatus Enterenecus faecium</name>
    <dbReference type="NCBI Taxonomy" id="2840780"/>
    <lineage>
        <taxon>Bacteria</taxon>
        <taxon>Bacillati</taxon>
        <taxon>Bacillota</taxon>
        <taxon>Clostridia</taxon>
        <taxon>Eubacteriales</taxon>
        <taxon>Candidatus Enterenecus</taxon>
    </lineage>
</organism>
<evidence type="ECO:0000313" key="1">
    <source>
        <dbReference type="EMBL" id="HIQ61694.1"/>
    </source>
</evidence>
<evidence type="ECO:0000313" key="2">
    <source>
        <dbReference type="Proteomes" id="UP000886879"/>
    </source>
</evidence>
<sequence length="131" mass="14567">MTWSAWSLCVSLPRLGRRERAFWLGVAQGMAWRHREEKKEERAGMQREEMVYHGGKRTQGERVKLEVRKEEGSDGFCQVIEASSTAAAMDALEALIRGYEQFLGVPAHHVLAVLATVMTVPGGGHMEGAGR</sequence>
<dbReference type="EMBL" id="DVFO01000096">
    <property type="protein sequence ID" value="HIQ61694.1"/>
    <property type="molecule type" value="Genomic_DNA"/>
</dbReference>
<proteinExistence type="predicted"/>
<comment type="caution">
    <text evidence="1">The sequence shown here is derived from an EMBL/GenBank/DDBJ whole genome shotgun (WGS) entry which is preliminary data.</text>
</comment>
<gene>
    <name evidence="1" type="ORF">IAD31_08910</name>
</gene>
<protein>
    <submittedName>
        <fullName evidence="1">Uncharacterized protein</fullName>
    </submittedName>
</protein>
<reference evidence="1" key="2">
    <citation type="journal article" date="2021" name="PeerJ">
        <title>Extensive microbial diversity within the chicken gut microbiome revealed by metagenomics and culture.</title>
        <authorList>
            <person name="Gilroy R."/>
            <person name="Ravi A."/>
            <person name="Getino M."/>
            <person name="Pursley I."/>
            <person name="Horton D.L."/>
            <person name="Alikhan N.F."/>
            <person name="Baker D."/>
            <person name="Gharbi K."/>
            <person name="Hall N."/>
            <person name="Watson M."/>
            <person name="Adriaenssens E.M."/>
            <person name="Foster-Nyarko E."/>
            <person name="Jarju S."/>
            <person name="Secka A."/>
            <person name="Antonio M."/>
            <person name="Oren A."/>
            <person name="Chaudhuri R.R."/>
            <person name="La Ragione R."/>
            <person name="Hildebrand F."/>
            <person name="Pallen M.J."/>
        </authorList>
    </citation>
    <scope>NUCLEOTIDE SEQUENCE</scope>
    <source>
        <strain evidence="1">ChiGjej2B2-12916</strain>
    </source>
</reference>